<protein>
    <recommendedName>
        <fullName evidence="2">Transposase</fullName>
    </recommendedName>
</protein>
<gene>
    <name evidence="1" type="ORF">Q3M24_21915</name>
</gene>
<evidence type="ECO:0000313" key="1">
    <source>
        <dbReference type="EMBL" id="XCN72903.1"/>
    </source>
</evidence>
<reference evidence="1" key="1">
    <citation type="journal article" date="2024" name="Syst. Appl. Microbiol.">
        <title>First single-strain enrichments of Electrothrix cable bacteria, description of E. aestuarii sp. nov. and E. rattekaaiensis sp. nov., and proposal of a cable bacteria taxonomy following the rules of the SeqCode.</title>
        <authorList>
            <person name="Plum-Jensen L.E."/>
            <person name="Schramm A."/>
            <person name="Marshall I.P.G."/>
        </authorList>
    </citation>
    <scope>NUCLEOTIDE SEQUENCE</scope>
    <source>
        <strain evidence="1">Rat1</strain>
    </source>
</reference>
<sequence length="57" mass="6898">MINNGRLLSTHYGTPHIILKEHYDELMLKEHHEELKRKNQKLAVLLEQWFGKIFSIR</sequence>
<accession>A0AAU8LUL1</accession>
<dbReference type="AlphaFoldDB" id="A0AAU8LUL1"/>
<dbReference type="EMBL" id="CP159373">
    <property type="protein sequence ID" value="XCN72903.1"/>
    <property type="molecule type" value="Genomic_DNA"/>
</dbReference>
<name>A0AAU8LUL1_9BACT</name>
<organism evidence="1">
    <name type="scientific">Candidatus Electrothrix aestuarii</name>
    <dbReference type="NCBI Taxonomy" id="3062594"/>
    <lineage>
        <taxon>Bacteria</taxon>
        <taxon>Pseudomonadati</taxon>
        <taxon>Thermodesulfobacteriota</taxon>
        <taxon>Desulfobulbia</taxon>
        <taxon>Desulfobulbales</taxon>
        <taxon>Desulfobulbaceae</taxon>
        <taxon>Candidatus Electrothrix</taxon>
    </lineage>
</organism>
<dbReference type="KEGG" id="eaj:Q3M24_21915"/>
<evidence type="ECO:0008006" key="2">
    <source>
        <dbReference type="Google" id="ProtNLM"/>
    </source>
</evidence>
<proteinExistence type="predicted"/>
<reference evidence="1" key="2">
    <citation type="submission" date="2024-06" db="EMBL/GenBank/DDBJ databases">
        <authorList>
            <person name="Plum-Jensen L.E."/>
            <person name="Schramm A."/>
            <person name="Marshall I.P.G."/>
        </authorList>
    </citation>
    <scope>NUCLEOTIDE SEQUENCE</scope>
    <source>
        <strain evidence="1">Rat1</strain>
    </source>
</reference>